<dbReference type="Proteomes" id="UP001415857">
    <property type="component" value="Unassembled WGS sequence"/>
</dbReference>
<gene>
    <name evidence="2" type="ORF">L1049_012689</name>
</gene>
<evidence type="ECO:0000256" key="1">
    <source>
        <dbReference type="SAM" id="MobiDB-lite"/>
    </source>
</evidence>
<evidence type="ECO:0000313" key="2">
    <source>
        <dbReference type="EMBL" id="KAK9279014.1"/>
    </source>
</evidence>
<name>A0AAP0RJ45_LIQFO</name>
<evidence type="ECO:0000313" key="3">
    <source>
        <dbReference type="Proteomes" id="UP001415857"/>
    </source>
</evidence>
<keyword evidence="3" id="KW-1185">Reference proteome</keyword>
<reference evidence="2 3" key="1">
    <citation type="journal article" date="2024" name="Plant J.">
        <title>Genome sequences and population genomics reveal climatic adaptation and genomic divergence between two closely related sweetgum species.</title>
        <authorList>
            <person name="Xu W.Q."/>
            <person name="Ren C.Q."/>
            <person name="Zhang X.Y."/>
            <person name="Comes H.P."/>
            <person name="Liu X.H."/>
            <person name="Li Y.G."/>
            <person name="Kettle C.J."/>
            <person name="Jalonen R."/>
            <person name="Gaisberger H."/>
            <person name="Ma Y.Z."/>
            <person name="Qiu Y.X."/>
        </authorList>
    </citation>
    <scope>NUCLEOTIDE SEQUENCE [LARGE SCALE GENOMIC DNA]</scope>
    <source>
        <strain evidence="2">Hangzhou</strain>
    </source>
</reference>
<dbReference type="EMBL" id="JBBPBK010000008">
    <property type="protein sequence ID" value="KAK9279014.1"/>
    <property type="molecule type" value="Genomic_DNA"/>
</dbReference>
<accession>A0AAP0RJ45</accession>
<sequence length="408" mass="45754">MLQWMGGSRRKVTTSRRSTQKRQKQYFEQRKRQQQQQQTSGLESYADGMNICDKHHKEHRSLDILSLLNLSTIAQACKSTCPDGKEDSKVNASTVNCHVGKYPPTVLIHTITAADTVEVKETRIPSGCQEETVSPKKVLFSAPDSNDNPFNGDGDKVDYWETTDHPLSVLDLLGDDGQNGHTEGNPVHEAHVSFSVEGLGKVGTETPVHSPQQPSWLSSYGCSPLKAAKRLHSSKNLHYVHDDLEFEVDAMMQDINMPHGDSSTELPSYSRGIMNSVCNPTPKLSPFEDCTQLYGHSSKIQNSFGDGKIFIDIEDDENNICKAGSSFLDDNFFGKREYGTSWKNWPSQMEGNSMDLFKFGNHEMLNFDFEGPYPLKKRFTKKPTDGFKGLGAFCPHRTIKLLFLFTSL</sequence>
<protein>
    <submittedName>
        <fullName evidence="2">Uncharacterized protein</fullName>
    </submittedName>
</protein>
<proteinExistence type="predicted"/>
<dbReference type="AlphaFoldDB" id="A0AAP0RJ45"/>
<feature type="compositionally biased region" description="Basic residues" evidence="1">
    <location>
        <begin position="8"/>
        <end position="24"/>
    </location>
</feature>
<dbReference type="PANTHER" id="PTHR37722">
    <property type="entry name" value="OS01G0167700 PROTEIN"/>
    <property type="match status" value="1"/>
</dbReference>
<feature type="region of interest" description="Disordered" evidence="1">
    <location>
        <begin position="1"/>
        <end position="42"/>
    </location>
</feature>
<dbReference type="PANTHER" id="PTHR37722:SF2">
    <property type="entry name" value="OS01G0167700 PROTEIN"/>
    <property type="match status" value="1"/>
</dbReference>
<comment type="caution">
    <text evidence="2">The sequence shown here is derived from an EMBL/GenBank/DDBJ whole genome shotgun (WGS) entry which is preliminary data.</text>
</comment>
<organism evidence="2 3">
    <name type="scientific">Liquidambar formosana</name>
    <name type="common">Formosan gum</name>
    <dbReference type="NCBI Taxonomy" id="63359"/>
    <lineage>
        <taxon>Eukaryota</taxon>
        <taxon>Viridiplantae</taxon>
        <taxon>Streptophyta</taxon>
        <taxon>Embryophyta</taxon>
        <taxon>Tracheophyta</taxon>
        <taxon>Spermatophyta</taxon>
        <taxon>Magnoliopsida</taxon>
        <taxon>eudicotyledons</taxon>
        <taxon>Gunneridae</taxon>
        <taxon>Pentapetalae</taxon>
        <taxon>Saxifragales</taxon>
        <taxon>Altingiaceae</taxon>
        <taxon>Liquidambar</taxon>
    </lineage>
</organism>